<evidence type="ECO:0000313" key="1">
    <source>
        <dbReference type="EMBL" id="MBA0671454.1"/>
    </source>
</evidence>
<evidence type="ECO:0000313" key="2">
    <source>
        <dbReference type="Proteomes" id="UP000593573"/>
    </source>
</evidence>
<dbReference type="EMBL" id="JABFAB010240873">
    <property type="protein sequence ID" value="MBA0671454.1"/>
    <property type="molecule type" value="Genomic_DNA"/>
</dbReference>
<gene>
    <name evidence="1" type="ORF">Goklo_023839</name>
</gene>
<reference evidence="1 2" key="1">
    <citation type="journal article" date="2019" name="Genome Biol. Evol.">
        <title>Insights into the evolution of the New World diploid cottons (Gossypium, subgenus Houzingenia) based on genome sequencing.</title>
        <authorList>
            <person name="Grover C.E."/>
            <person name="Arick M.A. 2nd"/>
            <person name="Thrash A."/>
            <person name="Conover J.L."/>
            <person name="Sanders W.S."/>
            <person name="Peterson D.G."/>
            <person name="Frelichowski J.E."/>
            <person name="Scheffler J.A."/>
            <person name="Scheffler B.E."/>
            <person name="Wendel J.F."/>
        </authorList>
    </citation>
    <scope>NUCLEOTIDE SEQUENCE [LARGE SCALE GENOMIC DNA]</scope>
    <source>
        <strain evidence="1">57</strain>
        <tissue evidence="1">Leaf</tissue>
    </source>
</reference>
<keyword evidence="2" id="KW-1185">Reference proteome</keyword>
<dbReference type="AlphaFoldDB" id="A0A7J8W9W4"/>
<name>A0A7J8W9W4_9ROSI</name>
<organism evidence="1 2">
    <name type="scientific">Gossypium klotzschianum</name>
    <dbReference type="NCBI Taxonomy" id="34286"/>
    <lineage>
        <taxon>Eukaryota</taxon>
        <taxon>Viridiplantae</taxon>
        <taxon>Streptophyta</taxon>
        <taxon>Embryophyta</taxon>
        <taxon>Tracheophyta</taxon>
        <taxon>Spermatophyta</taxon>
        <taxon>Magnoliopsida</taxon>
        <taxon>eudicotyledons</taxon>
        <taxon>Gunneridae</taxon>
        <taxon>Pentapetalae</taxon>
        <taxon>rosids</taxon>
        <taxon>malvids</taxon>
        <taxon>Malvales</taxon>
        <taxon>Malvaceae</taxon>
        <taxon>Malvoideae</taxon>
        <taxon>Gossypium</taxon>
    </lineage>
</organism>
<dbReference type="Proteomes" id="UP000593573">
    <property type="component" value="Unassembled WGS sequence"/>
</dbReference>
<protein>
    <submittedName>
        <fullName evidence="1">Uncharacterized protein</fullName>
    </submittedName>
</protein>
<proteinExistence type="predicted"/>
<accession>A0A7J8W9W4</accession>
<sequence length="25" mass="3021">MLLLRLTVRKESTCLYKISMMFKTN</sequence>
<comment type="caution">
    <text evidence="1">The sequence shown here is derived from an EMBL/GenBank/DDBJ whole genome shotgun (WGS) entry which is preliminary data.</text>
</comment>